<dbReference type="Proteomes" id="UP000637002">
    <property type="component" value="Unassembled WGS sequence"/>
</dbReference>
<evidence type="ECO:0000256" key="1">
    <source>
        <dbReference type="SAM" id="SignalP"/>
    </source>
</evidence>
<accession>A0A916XE69</accession>
<proteinExistence type="predicted"/>
<dbReference type="RefSeq" id="WP_188609331.1">
    <property type="nucleotide sequence ID" value="NZ_BMGG01000004.1"/>
</dbReference>
<protein>
    <recommendedName>
        <fullName evidence="4">Translation initiation factor 2</fullName>
    </recommendedName>
</protein>
<keyword evidence="1" id="KW-0732">Signal</keyword>
<dbReference type="EMBL" id="BMGG01000004">
    <property type="protein sequence ID" value="GGC63931.1"/>
    <property type="molecule type" value="Genomic_DNA"/>
</dbReference>
<comment type="caution">
    <text evidence="2">The sequence shown here is derived from an EMBL/GenBank/DDBJ whole genome shotgun (WGS) entry which is preliminary data.</text>
</comment>
<evidence type="ECO:0000313" key="2">
    <source>
        <dbReference type="EMBL" id="GGC63931.1"/>
    </source>
</evidence>
<keyword evidence="3" id="KW-1185">Reference proteome</keyword>
<name>A0A916XE69_9HYPH</name>
<feature type="signal peptide" evidence="1">
    <location>
        <begin position="1"/>
        <end position="17"/>
    </location>
</feature>
<dbReference type="AlphaFoldDB" id="A0A916XE69"/>
<reference evidence="2" key="2">
    <citation type="submission" date="2020-09" db="EMBL/GenBank/DDBJ databases">
        <authorList>
            <person name="Sun Q."/>
            <person name="Zhou Y."/>
        </authorList>
    </citation>
    <scope>NUCLEOTIDE SEQUENCE</scope>
    <source>
        <strain evidence="2">CGMCC 1.12919</strain>
    </source>
</reference>
<dbReference type="PROSITE" id="PS51257">
    <property type="entry name" value="PROKAR_LIPOPROTEIN"/>
    <property type="match status" value="1"/>
</dbReference>
<feature type="chain" id="PRO_5036769056" description="Translation initiation factor 2" evidence="1">
    <location>
        <begin position="18"/>
        <end position="146"/>
    </location>
</feature>
<evidence type="ECO:0000313" key="3">
    <source>
        <dbReference type="Proteomes" id="UP000637002"/>
    </source>
</evidence>
<sequence length="146" mass="14724">MYKVFFAAAAAAALVGAGCGTVVRGTTEKVTVESNPPGAQVVSNMGMSCPAAPCIWDVPRKQEFVATFSLDGHYPVQIPVTTRLSGGGAAGLAGNILIGGVIGVGVDAATGAPLDHTPNPVIANMVPIESRPAAKPRRGRGTRGES</sequence>
<organism evidence="2 3">
    <name type="scientific">Chelatococcus reniformis</name>
    <dbReference type="NCBI Taxonomy" id="1494448"/>
    <lineage>
        <taxon>Bacteria</taxon>
        <taxon>Pseudomonadati</taxon>
        <taxon>Pseudomonadota</taxon>
        <taxon>Alphaproteobacteria</taxon>
        <taxon>Hyphomicrobiales</taxon>
        <taxon>Chelatococcaceae</taxon>
        <taxon>Chelatococcus</taxon>
    </lineage>
</organism>
<reference evidence="2" key="1">
    <citation type="journal article" date="2014" name="Int. J. Syst. Evol. Microbiol.">
        <title>Complete genome sequence of Corynebacterium casei LMG S-19264T (=DSM 44701T), isolated from a smear-ripened cheese.</title>
        <authorList>
            <consortium name="US DOE Joint Genome Institute (JGI-PGF)"/>
            <person name="Walter F."/>
            <person name="Albersmeier A."/>
            <person name="Kalinowski J."/>
            <person name="Ruckert C."/>
        </authorList>
    </citation>
    <scope>NUCLEOTIDE SEQUENCE</scope>
    <source>
        <strain evidence="2">CGMCC 1.12919</strain>
    </source>
</reference>
<gene>
    <name evidence="2" type="ORF">GCM10010994_23150</name>
</gene>
<evidence type="ECO:0008006" key="4">
    <source>
        <dbReference type="Google" id="ProtNLM"/>
    </source>
</evidence>